<evidence type="ECO:0000256" key="1">
    <source>
        <dbReference type="ARBA" id="ARBA00004651"/>
    </source>
</evidence>
<feature type="compositionally biased region" description="Basic and acidic residues" evidence="8">
    <location>
        <begin position="57"/>
        <end position="82"/>
    </location>
</feature>
<feature type="transmembrane region" description="Helical" evidence="9">
    <location>
        <begin position="417"/>
        <end position="439"/>
    </location>
</feature>
<evidence type="ECO:0000256" key="8">
    <source>
        <dbReference type="SAM" id="MobiDB-lite"/>
    </source>
</evidence>
<dbReference type="Gene3D" id="1.10.287.70">
    <property type="match status" value="1"/>
</dbReference>
<proteinExistence type="predicted"/>
<dbReference type="PANTHER" id="PTHR42643">
    <property type="entry name" value="IONOTROPIC RECEPTOR 20A-RELATED"/>
    <property type="match status" value="1"/>
</dbReference>
<evidence type="ECO:0000256" key="2">
    <source>
        <dbReference type="ARBA" id="ARBA00022475"/>
    </source>
</evidence>
<evidence type="ECO:0000313" key="10">
    <source>
        <dbReference type="EMBL" id="KAK8381599.1"/>
    </source>
</evidence>
<organism evidence="10 11">
    <name type="scientific">Scylla paramamosain</name>
    <name type="common">Mud crab</name>
    <dbReference type="NCBI Taxonomy" id="85552"/>
    <lineage>
        <taxon>Eukaryota</taxon>
        <taxon>Metazoa</taxon>
        <taxon>Ecdysozoa</taxon>
        <taxon>Arthropoda</taxon>
        <taxon>Crustacea</taxon>
        <taxon>Multicrustacea</taxon>
        <taxon>Malacostraca</taxon>
        <taxon>Eumalacostraca</taxon>
        <taxon>Eucarida</taxon>
        <taxon>Decapoda</taxon>
        <taxon>Pleocyemata</taxon>
        <taxon>Brachyura</taxon>
        <taxon>Eubrachyura</taxon>
        <taxon>Portunoidea</taxon>
        <taxon>Portunidae</taxon>
        <taxon>Portuninae</taxon>
        <taxon>Scylla</taxon>
    </lineage>
</organism>
<evidence type="ECO:0000256" key="9">
    <source>
        <dbReference type="SAM" id="Phobius"/>
    </source>
</evidence>
<protein>
    <recommendedName>
        <fullName evidence="12">Ionotropic glutamate receptor C-terminal domain-containing protein</fullName>
    </recommendedName>
</protein>
<gene>
    <name evidence="10" type="ORF">O3P69_018587</name>
</gene>
<evidence type="ECO:0000313" key="11">
    <source>
        <dbReference type="Proteomes" id="UP001487740"/>
    </source>
</evidence>
<keyword evidence="4 9" id="KW-1133">Transmembrane helix</keyword>
<dbReference type="PANTHER" id="PTHR42643:SF24">
    <property type="entry name" value="IONOTROPIC RECEPTOR 60A"/>
    <property type="match status" value="1"/>
</dbReference>
<dbReference type="EMBL" id="JARAKH010000040">
    <property type="protein sequence ID" value="KAK8381599.1"/>
    <property type="molecule type" value="Genomic_DNA"/>
</dbReference>
<sequence>MWFQGSRKYILTYPGSYVTSADLAHHPSLRDGHNLVVALRGGGREGGGGGGRGGGGEIKKNTTKDEKNNTDEENEGMKEEAKDTRQSLRFLRVCPFCPSDGSWVKEAAPVLPGPGFDDSLSLFPDLYTDFQGYQLRVVTLVYEPFSCYTKDAATGLLTPTGGCVDNLMVWGAFVVILAAGGPLYHLTCRASTYGGREWGRGTPSLAKACLITFGAAFSQGVRWVQRDGPRTFTALYVVAMYVAVTMYVAMLTASLTLPTLSPTLDTLQQLVHSDFSWGIQRVYKGLQQCPTLDACIARARDTKFAFITWRTYLEDRIAVRFTSRSGQKQLHVASGDIFPVELGWAMNPGSPYRHHFNAKIRAMIENGLISKWLRDVINDPNRRESDDTTTPATGHDAHQALGLDHLQVRVTGVLRGVTGMFGVFYLLTIGYTASFLAFASETLCTCRNTHLHPVTTLLTP</sequence>
<dbReference type="InterPro" id="IPR052192">
    <property type="entry name" value="Insect_Ionotropic_Sensory_Rcpt"/>
</dbReference>
<keyword evidence="3 9" id="KW-0812">Transmembrane</keyword>
<accession>A0AAW0T2N8</accession>
<feature type="compositionally biased region" description="Gly residues" evidence="8">
    <location>
        <begin position="40"/>
        <end position="56"/>
    </location>
</feature>
<evidence type="ECO:0000256" key="5">
    <source>
        <dbReference type="ARBA" id="ARBA00023136"/>
    </source>
</evidence>
<comment type="subcellular location">
    <subcellularLocation>
        <location evidence="1">Cell membrane</location>
        <topology evidence="1">Multi-pass membrane protein</topology>
    </subcellularLocation>
</comment>
<keyword evidence="7" id="KW-0325">Glycoprotein</keyword>
<evidence type="ECO:0008006" key="12">
    <source>
        <dbReference type="Google" id="ProtNLM"/>
    </source>
</evidence>
<evidence type="ECO:0000256" key="3">
    <source>
        <dbReference type="ARBA" id="ARBA00022692"/>
    </source>
</evidence>
<feature type="transmembrane region" description="Helical" evidence="9">
    <location>
        <begin position="167"/>
        <end position="184"/>
    </location>
</feature>
<feature type="region of interest" description="Disordered" evidence="8">
    <location>
        <begin position="40"/>
        <end position="82"/>
    </location>
</feature>
<keyword evidence="6" id="KW-0675">Receptor</keyword>
<keyword evidence="2" id="KW-1003">Cell membrane</keyword>
<dbReference type="GO" id="GO:0005886">
    <property type="term" value="C:plasma membrane"/>
    <property type="evidence" value="ECO:0007669"/>
    <property type="project" value="UniProtKB-SubCell"/>
</dbReference>
<dbReference type="SUPFAM" id="SSF53850">
    <property type="entry name" value="Periplasmic binding protein-like II"/>
    <property type="match status" value="1"/>
</dbReference>
<dbReference type="AlphaFoldDB" id="A0AAW0T2N8"/>
<evidence type="ECO:0000256" key="7">
    <source>
        <dbReference type="ARBA" id="ARBA00023180"/>
    </source>
</evidence>
<keyword evidence="11" id="KW-1185">Reference proteome</keyword>
<keyword evidence="5 9" id="KW-0472">Membrane</keyword>
<dbReference type="Proteomes" id="UP001487740">
    <property type="component" value="Unassembled WGS sequence"/>
</dbReference>
<comment type="caution">
    <text evidence="10">The sequence shown here is derived from an EMBL/GenBank/DDBJ whole genome shotgun (WGS) entry which is preliminary data.</text>
</comment>
<evidence type="ECO:0000256" key="6">
    <source>
        <dbReference type="ARBA" id="ARBA00023170"/>
    </source>
</evidence>
<evidence type="ECO:0000256" key="4">
    <source>
        <dbReference type="ARBA" id="ARBA00022989"/>
    </source>
</evidence>
<name>A0AAW0T2N8_SCYPA</name>
<reference evidence="10 11" key="1">
    <citation type="submission" date="2023-03" db="EMBL/GenBank/DDBJ databases">
        <title>High-quality genome of Scylla paramamosain provides insights in environmental adaptation.</title>
        <authorList>
            <person name="Zhang L."/>
        </authorList>
    </citation>
    <scope>NUCLEOTIDE SEQUENCE [LARGE SCALE GENOMIC DNA]</scope>
    <source>
        <strain evidence="10">LZ_2023a</strain>
        <tissue evidence="10">Muscle</tissue>
    </source>
</reference>
<feature type="transmembrane region" description="Helical" evidence="9">
    <location>
        <begin position="236"/>
        <end position="257"/>
    </location>
</feature>